<dbReference type="RefSeq" id="WP_253897016.1">
    <property type="nucleotide sequence ID" value="NZ_CALSBS010000002.1"/>
</dbReference>
<evidence type="ECO:0000313" key="1">
    <source>
        <dbReference type="EMBL" id="CAH6635956.1"/>
    </source>
</evidence>
<sequence length="200" mass="23322">MKIKSVIFPILFLCSRHVLSTPLPESSGFGIFRDKPVSYFHVTTKEPYSSQYGESLNYLLLLYEKNYLKNNFCMLGLDWANGEHNTIVFWDEGQLLFTWTLEYTDKSYYHKSLALGESISLKEDVIPLSEILEKPYDVMQVYSQEDIDMLRNECDSHGEMVTIHAFSQPKKCDDGSEIEYVYDAKNEHLCDAIQLRDYHD</sequence>
<proteinExistence type="predicted"/>
<protein>
    <submittedName>
        <fullName evidence="1">Uncharacterized protein</fullName>
    </submittedName>
</protein>
<evidence type="ECO:0000313" key="2">
    <source>
        <dbReference type="Proteomes" id="UP001152651"/>
    </source>
</evidence>
<comment type="caution">
    <text evidence="1">The sequence shown here is derived from an EMBL/GenBank/DDBJ whole genome shotgun (WGS) entry which is preliminary data.</text>
</comment>
<keyword evidence="2" id="KW-1185">Reference proteome</keyword>
<accession>A0ABN8T6X8</accession>
<name>A0ABN8T6X8_9ENTR</name>
<dbReference type="EMBL" id="CALSBS010000002">
    <property type="protein sequence ID" value="CAH6635956.1"/>
    <property type="molecule type" value="Genomic_DNA"/>
</dbReference>
<organism evidence="1 2">
    <name type="scientific">Pseudocitrobacter vendiensis</name>
    <dbReference type="NCBI Taxonomy" id="2488306"/>
    <lineage>
        <taxon>Bacteria</taxon>
        <taxon>Pseudomonadati</taxon>
        <taxon>Pseudomonadota</taxon>
        <taxon>Gammaproteobacteria</taxon>
        <taxon>Enterobacterales</taxon>
        <taxon>Enterobacteriaceae</taxon>
        <taxon>Pseudocitrobacter</taxon>
    </lineage>
</organism>
<reference evidence="1" key="1">
    <citation type="submission" date="2022-05" db="EMBL/GenBank/DDBJ databases">
        <authorList>
            <person name="Blom J."/>
        </authorList>
    </citation>
    <scope>NUCLEOTIDE SEQUENCE</scope>
    <source>
        <strain evidence="1">Type strain: CPO20170097</strain>
    </source>
</reference>
<dbReference type="Proteomes" id="UP001152651">
    <property type="component" value="Unassembled WGS sequence"/>
</dbReference>
<gene>
    <name evidence="1" type="ORF">FBBNIHIM_03895</name>
</gene>